<keyword evidence="5" id="KW-1185">Reference proteome</keyword>
<evidence type="ECO:0000313" key="5">
    <source>
        <dbReference type="Proteomes" id="UP000266302"/>
    </source>
</evidence>
<dbReference type="GO" id="GO:0000270">
    <property type="term" value="P:peptidoglycan metabolic process"/>
    <property type="evidence" value="ECO:0007669"/>
    <property type="project" value="TreeGrafter"/>
</dbReference>
<name>A0A398C6A8_9BURK</name>
<keyword evidence="3" id="KW-0732">Signal</keyword>
<organism evidence="4 5">
    <name type="scientific">Simplicispira hankyongi</name>
    <dbReference type="NCBI Taxonomy" id="2315688"/>
    <lineage>
        <taxon>Bacteria</taxon>
        <taxon>Pseudomonadati</taxon>
        <taxon>Pseudomonadota</taxon>
        <taxon>Betaproteobacteria</taxon>
        <taxon>Burkholderiales</taxon>
        <taxon>Comamonadaceae</taxon>
        <taxon>Simplicispira</taxon>
    </lineage>
</organism>
<dbReference type="Proteomes" id="UP000266302">
    <property type="component" value="Unassembled WGS sequence"/>
</dbReference>
<dbReference type="EC" id="3.4.16.4" evidence="4"/>
<dbReference type="SUPFAM" id="SSF56601">
    <property type="entry name" value="beta-lactamase/transpeptidase-like"/>
    <property type="match status" value="1"/>
</dbReference>
<feature type="chain" id="PRO_5017331690" evidence="3">
    <location>
        <begin position="30"/>
        <end position="482"/>
    </location>
</feature>
<dbReference type="Gene3D" id="3.50.80.20">
    <property type="entry name" value="D-Ala-D-Ala carboxypeptidase C, peptidase S13"/>
    <property type="match status" value="1"/>
</dbReference>
<dbReference type="AlphaFoldDB" id="A0A398C6A8"/>
<sequence length="482" mass="50860">MCPPRLSSWRHACAVFASVLTLWSGPAAAQPQQTLPTEVAVALDRAGIPREAVAAVVAPADGNGPARLAWRMDVPLNPASVMKLTTTFAALDLLGPAYTWRTPVFVDGPIRAGTLQGNLYLRGSGDPTLVMERLWLLLRQVQARGITTIAGNIVVDGSAFAHQMRDPAAFDGQPLRAYNAAPEAFLVNFKSVVLDWAPDVAAGVARIQVSPPLAGLAVQATVPLAPAGTPCGDWRARTQMQTEDAGRWSFKGSYPVSCGERSWAIAPAQPELFAPRAVAGMWLALGGKLGGKATLGSVPVGLAPLFVYASQPLFDAVQSVNKFSNNVMAQQIFLTLGLEQSGVGSPEAARSVLQAWWQKRMGGAAMPVFDNGAGLSREARISPAALAHMLQVAWTSPVMPELMASMPIVGMDGTLRRSHSRAVGSAHLKTGSLEGVQAMAGYVLGSDGRRWVLVALVNHDRAAAARPALEALIDWTSAPGHP</sequence>
<proteinExistence type="inferred from homology"/>
<reference evidence="4 5" key="1">
    <citation type="submission" date="2018-09" db="EMBL/GenBank/DDBJ databases">
        <title>Draft genome of Simplicispira sp. NY-02.</title>
        <authorList>
            <person name="Im W.T."/>
        </authorList>
    </citation>
    <scope>NUCLEOTIDE SEQUENCE [LARGE SCALE GENOMIC DNA]</scope>
    <source>
        <strain evidence="4 5">NY-02</strain>
    </source>
</reference>
<keyword evidence="4" id="KW-0645">Protease</keyword>
<dbReference type="GO" id="GO:0006508">
    <property type="term" value="P:proteolysis"/>
    <property type="evidence" value="ECO:0007669"/>
    <property type="project" value="InterPro"/>
</dbReference>
<dbReference type="PANTHER" id="PTHR30023:SF0">
    <property type="entry name" value="PENICILLIN-SENSITIVE CARBOXYPEPTIDASE A"/>
    <property type="match status" value="1"/>
</dbReference>
<dbReference type="GO" id="GO:0009002">
    <property type="term" value="F:serine-type D-Ala-D-Ala carboxypeptidase activity"/>
    <property type="evidence" value="ECO:0007669"/>
    <property type="project" value="UniProtKB-EC"/>
</dbReference>
<evidence type="ECO:0000313" key="4">
    <source>
        <dbReference type="EMBL" id="RID97754.1"/>
    </source>
</evidence>
<dbReference type="InterPro" id="IPR012338">
    <property type="entry name" value="Beta-lactam/transpept-like"/>
</dbReference>
<dbReference type="RefSeq" id="WP_119109859.1">
    <property type="nucleotide sequence ID" value="NZ_QXJC01000005.1"/>
</dbReference>
<protein>
    <submittedName>
        <fullName evidence="4">D-alanyl-D-alanine carboxypeptidase/D-alanyl-D-alanine-endopeptidase</fullName>
        <ecNumber evidence="4">3.4.16.4</ecNumber>
    </submittedName>
</protein>
<feature type="signal peptide" evidence="3">
    <location>
        <begin position="1"/>
        <end position="29"/>
    </location>
</feature>
<dbReference type="NCBIfam" id="TIGR00666">
    <property type="entry name" value="PBP4"/>
    <property type="match status" value="1"/>
</dbReference>
<keyword evidence="2 4" id="KW-0378">Hydrolase</keyword>
<dbReference type="EMBL" id="QXJC01000005">
    <property type="protein sequence ID" value="RID97754.1"/>
    <property type="molecule type" value="Genomic_DNA"/>
</dbReference>
<dbReference type="Pfam" id="PF02113">
    <property type="entry name" value="Peptidase_S13"/>
    <property type="match status" value="1"/>
</dbReference>
<dbReference type="OrthoDB" id="9802627at2"/>
<evidence type="ECO:0000256" key="1">
    <source>
        <dbReference type="ARBA" id="ARBA00006096"/>
    </source>
</evidence>
<dbReference type="PANTHER" id="PTHR30023">
    <property type="entry name" value="D-ALANYL-D-ALANINE CARBOXYPEPTIDASE"/>
    <property type="match status" value="1"/>
</dbReference>
<accession>A0A398C6A8</accession>
<evidence type="ECO:0000256" key="3">
    <source>
        <dbReference type="SAM" id="SignalP"/>
    </source>
</evidence>
<comment type="similarity">
    <text evidence="1">Belongs to the peptidase S13 family.</text>
</comment>
<dbReference type="InterPro" id="IPR000667">
    <property type="entry name" value="Peptidase_S13"/>
</dbReference>
<dbReference type="Gene3D" id="3.40.710.10">
    <property type="entry name" value="DD-peptidase/beta-lactamase superfamily"/>
    <property type="match status" value="1"/>
</dbReference>
<dbReference type="PRINTS" id="PR00922">
    <property type="entry name" value="DADACBPTASE3"/>
</dbReference>
<evidence type="ECO:0000256" key="2">
    <source>
        <dbReference type="ARBA" id="ARBA00022801"/>
    </source>
</evidence>
<gene>
    <name evidence="4" type="primary">dacB</name>
    <name evidence="4" type="ORF">D3F03_13140</name>
</gene>
<comment type="caution">
    <text evidence="4">The sequence shown here is derived from an EMBL/GenBank/DDBJ whole genome shotgun (WGS) entry which is preliminary data.</text>
</comment>
<keyword evidence="4" id="KW-0121">Carboxypeptidase</keyword>